<proteinExistence type="predicted"/>
<gene>
    <name evidence="2" type="ORF">L596_006408</name>
</gene>
<accession>A0A4U8V229</accession>
<dbReference type="EMBL" id="CM016762">
    <property type="protein sequence ID" value="TMS39961.1"/>
    <property type="molecule type" value="Genomic_DNA"/>
</dbReference>
<feature type="compositionally biased region" description="Polar residues" evidence="1">
    <location>
        <begin position="19"/>
        <end position="32"/>
    </location>
</feature>
<name>A0A4U8V229_STECR</name>
<evidence type="ECO:0000313" key="3">
    <source>
        <dbReference type="Proteomes" id="UP000298663"/>
    </source>
</evidence>
<dbReference type="AlphaFoldDB" id="A0A4U8V229"/>
<feature type="region of interest" description="Disordered" evidence="1">
    <location>
        <begin position="1"/>
        <end position="45"/>
    </location>
</feature>
<keyword evidence="3" id="KW-1185">Reference proteome</keyword>
<reference evidence="2 3" key="2">
    <citation type="journal article" date="2019" name="G3 (Bethesda)">
        <title>Hybrid Assembly of the Genome of the Entomopathogenic Nematode Steinernema carpocapsae Identifies the X-Chromosome.</title>
        <authorList>
            <person name="Serra L."/>
            <person name="Macchietto M."/>
            <person name="Macias-Munoz A."/>
            <person name="McGill C.J."/>
            <person name="Rodriguez I.M."/>
            <person name="Rodriguez B."/>
            <person name="Murad R."/>
            <person name="Mortazavi A."/>
        </authorList>
    </citation>
    <scope>NUCLEOTIDE SEQUENCE [LARGE SCALE GENOMIC DNA]</scope>
    <source>
        <strain evidence="2 3">ALL</strain>
    </source>
</reference>
<organism evidence="2 3">
    <name type="scientific">Steinernema carpocapsae</name>
    <name type="common">Entomopathogenic nematode</name>
    <dbReference type="NCBI Taxonomy" id="34508"/>
    <lineage>
        <taxon>Eukaryota</taxon>
        <taxon>Metazoa</taxon>
        <taxon>Ecdysozoa</taxon>
        <taxon>Nematoda</taxon>
        <taxon>Chromadorea</taxon>
        <taxon>Rhabditida</taxon>
        <taxon>Tylenchina</taxon>
        <taxon>Panagrolaimomorpha</taxon>
        <taxon>Strongyloidoidea</taxon>
        <taxon>Steinernematidae</taxon>
        <taxon>Steinernema</taxon>
    </lineage>
</organism>
<reference evidence="2 3" key="1">
    <citation type="journal article" date="2015" name="Genome Biol.">
        <title>Comparative genomics of Steinernema reveals deeply conserved gene regulatory networks.</title>
        <authorList>
            <person name="Dillman A.R."/>
            <person name="Macchietto M."/>
            <person name="Porter C.F."/>
            <person name="Rogers A."/>
            <person name="Williams B."/>
            <person name="Antoshechkin I."/>
            <person name="Lee M.M."/>
            <person name="Goodwin Z."/>
            <person name="Lu X."/>
            <person name="Lewis E.E."/>
            <person name="Goodrich-Blair H."/>
            <person name="Stock S.P."/>
            <person name="Adams B.J."/>
            <person name="Sternberg P.W."/>
            <person name="Mortazavi A."/>
        </authorList>
    </citation>
    <scope>NUCLEOTIDE SEQUENCE [LARGE SCALE GENOMIC DNA]</scope>
    <source>
        <strain evidence="2 3">ALL</strain>
    </source>
</reference>
<protein>
    <submittedName>
        <fullName evidence="2">Uncharacterized protein</fullName>
    </submittedName>
</protein>
<evidence type="ECO:0000313" key="2">
    <source>
        <dbReference type="EMBL" id="TMS39961.1"/>
    </source>
</evidence>
<dbReference type="Proteomes" id="UP000298663">
    <property type="component" value="Chromosome X"/>
</dbReference>
<sequence>MGQSVKVAHGKRMMILKPTATSNARSKSGNANTTKKRETRTRETTTHVETIVDAVTRFCAVVLSCNVVMRTCSGVESRDLAI</sequence>
<evidence type="ECO:0000256" key="1">
    <source>
        <dbReference type="SAM" id="MobiDB-lite"/>
    </source>
</evidence>